<dbReference type="Proteomes" id="UP001201812">
    <property type="component" value="Unassembled WGS sequence"/>
</dbReference>
<dbReference type="Pfam" id="PF01602">
    <property type="entry name" value="Adaptin_N"/>
    <property type="match status" value="1"/>
</dbReference>
<dbReference type="InterPro" id="IPR050840">
    <property type="entry name" value="Adaptor_Complx_Large_Subunit"/>
</dbReference>
<dbReference type="AlphaFoldDB" id="A0AAD4R8L2"/>
<gene>
    <name evidence="6" type="ORF">DdX_06819</name>
</gene>
<keyword evidence="4" id="KW-0472">Membrane</keyword>
<sequence>MKNKISRTLEKYRIPTSSSTRLRDFVRQIRAAKSPSEEKAIIERELANLRVVSFDENSKFKCRNMLKLIYIHMLGYSADFAQMECLKLVGAQQKKYTSLRIGYLGIMQMFNEYSEAHLLLTNSLRKHITDSDMFISGLTLNALGNVCSPEMSCDLINEIIKKFSSYTCNFVKKKAILCAFRSVQKVPQLIESTLPNSRSLLNEKYHGVLMSAIILVTEICSIDPDMRSFYKIMVPSLVRVLQNLQIVDNSPRYAMSGVSDPFLQIKILRLLRILGSDDADVSYKMKDILLQLVTFTGSFNPHFAILSEAVLTILGIQCDSGLKEHAINILDRFLVDSDKNNHYAGLSILIKAAPFVDLRIIETHRTTVLDSLKDEDMSIRRRAIAVCSVPRFSELLVENGAGNNSITTDYSTPNRFKTENTSSVSGYASVLDMSPAICMSLSSFNESSGIFGTPASHRKFSPNGELECGKTSSADDNKDSRMLLPPIFNDLDLMTL</sequence>
<accession>A0AAD4R8L2</accession>
<evidence type="ECO:0000259" key="5">
    <source>
        <dbReference type="Pfam" id="PF01602"/>
    </source>
</evidence>
<keyword evidence="7" id="KW-1185">Reference proteome</keyword>
<reference evidence="6" key="1">
    <citation type="submission" date="2022-01" db="EMBL/GenBank/DDBJ databases">
        <title>Genome Sequence Resource for Two Populations of Ditylenchus destructor, the Migratory Endoparasitic Phytonematode.</title>
        <authorList>
            <person name="Zhang H."/>
            <person name="Lin R."/>
            <person name="Xie B."/>
        </authorList>
    </citation>
    <scope>NUCLEOTIDE SEQUENCE</scope>
    <source>
        <strain evidence="6">BazhouSP</strain>
    </source>
</reference>
<protein>
    <submittedName>
        <fullName evidence="6">AP-1 complex subunit gamma-1</fullName>
    </submittedName>
</protein>
<dbReference type="GO" id="GO:0012505">
    <property type="term" value="C:endomembrane system"/>
    <property type="evidence" value="ECO:0007669"/>
    <property type="project" value="UniProtKB-SubCell"/>
</dbReference>
<evidence type="ECO:0000313" key="7">
    <source>
        <dbReference type="Proteomes" id="UP001201812"/>
    </source>
</evidence>
<keyword evidence="2" id="KW-0813">Transport</keyword>
<dbReference type="GO" id="GO:0006886">
    <property type="term" value="P:intracellular protein transport"/>
    <property type="evidence" value="ECO:0007669"/>
    <property type="project" value="InterPro"/>
</dbReference>
<dbReference type="InterPro" id="IPR016024">
    <property type="entry name" value="ARM-type_fold"/>
</dbReference>
<evidence type="ECO:0000313" key="6">
    <source>
        <dbReference type="EMBL" id="KAI1717091.1"/>
    </source>
</evidence>
<feature type="domain" description="Clathrin/coatomer adaptor adaptin-like N-terminal" evidence="5">
    <location>
        <begin position="38"/>
        <end position="386"/>
    </location>
</feature>
<comment type="caution">
    <text evidence="6">The sequence shown here is derived from an EMBL/GenBank/DDBJ whole genome shotgun (WGS) entry which is preliminary data.</text>
</comment>
<proteinExistence type="predicted"/>
<dbReference type="GO" id="GO:0016192">
    <property type="term" value="P:vesicle-mediated transport"/>
    <property type="evidence" value="ECO:0007669"/>
    <property type="project" value="InterPro"/>
</dbReference>
<evidence type="ECO:0000256" key="4">
    <source>
        <dbReference type="ARBA" id="ARBA00023136"/>
    </source>
</evidence>
<organism evidence="6 7">
    <name type="scientific">Ditylenchus destructor</name>
    <dbReference type="NCBI Taxonomy" id="166010"/>
    <lineage>
        <taxon>Eukaryota</taxon>
        <taxon>Metazoa</taxon>
        <taxon>Ecdysozoa</taxon>
        <taxon>Nematoda</taxon>
        <taxon>Chromadorea</taxon>
        <taxon>Rhabditida</taxon>
        <taxon>Tylenchina</taxon>
        <taxon>Tylenchomorpha</taxon>
        <taxon>Sphaerularioidea</taxon>
        <taxon>Anguinidae</taxon>
        <taxon>Anguininae</taxon>
        <taxon>Ditylenchus</taxon>
    </lineage>
</organism>
<dbReference type="InterPro" id="IPR011989">
    <property type="entry name" value="ARM-like"/>
</dbReference>
<keyword evidence="3" id="KW-0653">Protein transport</keyword>
<dbReference type="InterPro" id="IPR002553">
    <property type="entry name" value="Clathrin/coatomer_adapt-like_N"/>
</dbReference>
<dbReference type="GO" id="GO:0030117">
    <property type="term" value="C:membrane coat"/>
    <property type="evidence" value="ECO:0007669"/>
    <property type="project" value="InterPro"/>
</dbReference>
<evidence type="ECO:0000256" key="3">
    <source>
        <dbReference type="ARBA" id="ARBA00022927"/>
    </source>
</evidence>
<comment type="subcellular location">
    <subcellularLocation>
        <location evidence="1">Endomembrane system</location>
    </subcellularLocation>
</comment>
<dbReference type="SUPFAM" id="SSF48371">
    <property type="entry name" value="ARM repeat"/>
    <property type="match status" value="1"/>
</dbReference>
<evidence type="ECO:0000256" key="1">
    <source>
        <dbReference type="ARBA" id="ARBA00004308"/>
    </source>
</evidence>
<dbReference type="Gene3D" id="1.25.10.10">
    <property type="entry name" value="Leucine-rich Repeat Variant"/>
    <property type="match status" value="1"/>
</dbReference>
<name>A0AAD4R8L2_9BILA</name>
<dbReference type="EMBL" id="JAKKPZ010000009">
    <property type="protein sequence ID" value="KAI1717091.1"/>
    <property type="molecule type" value="Genomic_DNA"/>
</dbReference>
<dbReference type="PANTHER" id="PTHR22780">
    <property type="entry name" value="ADAPTIN, ALPHA/GAMMA/EPSILON"/>
    <property type="match status" value="1"/>
</dbReference>
<evidence type="ECO:0000256" key="2">
    <source>
        <dbReference type="ARBA" id="ARBA00022448"/>
    </source>
</evidence>